<dbReference type="AlphaFoldDB" id="A0A5B0PTZ4"/>
<sequence length="108" mass="12042">MLNTYLLLQLVATALYVPTSVLALRGLRNQLAPKDAAMIKASESSISNYQTPMMKLMNDGTAKDRKALEGVRKRLVKHSCLLYLDAILYFPILFYMASHVHTAIIGNT</sequence>
<keyword evidence="2" id="KW-1185">Reference proteome</keyword>
<organism evidence="1 2">
    <name type="scientific">Puccinia graminis f. sp. tritici</name>
    <dbReference type="NCBI Taxonomy" id="56615"/>
    <lineage>
        <taxon>Eukaryota</taxon>
        <taxon>Fungi</taxon>
        <taxon>Dikarya</taxon>
        <taxon>Basidiomycota</taxon>
        <taxon>Pucciniomycotina</taxon>
        <taxon>Pucciniomycetes</taxon>
        <taxon>Pucciniales</taxon>
        <taxon>Pucciniaceae</taxon>
        <taxon>Puccinia</taxon>
    </lineage>
</organism>
<proteinExistence type="predicted"/>
<accession>A0A5B0PTZ4</accession>
<dbReference type="EMBL" id="VSWC01000041">
    <property type="protein sequence ID" value="KAA1104018.1"/>
    <property type="molecule type" value="Genomic_DNA"/>
</dbReference>
<protein>
    <submittedName>
        <fullName evidence="1">Uncharacterized protein</fullName>
    </submittedName>
</protein>
<name>A0A5B0PTZ4_PUCGR</name>
<dbReference type="Proteomes" id="UP000324748">
    <property type="component" value="Unassembled WGS sequence"/>
</dbReference>
<evidence type="ECO:0000313" key="2">
    <source>
        <dbReference type="Proteomes" id="UP000324748"/>
    </source>
</evidence>
<comment type="caution">
    <text evidence="1">The sequence shown here is derived from an EMBL/GenBank/DDBJ whole genome shotgun (WGS) entry which is preliminary data.</text>
</comment>
<reference evidence="1 2" key="1">
    <citation type="submission" date="2019-05" db="EMBL/GenBank/DDBJ databases">
        <title>Emergence of the Ug99 lineage of the wheat stem rust pathogen through somatic hybridization.</title>
        <authorList>
            <person name="Li F."/>
            <person name="Upadhyaya N.M."/>
            <person name="Sperschneider J."/>
            <person name="Matny O."/>
            <person name="Nguyen-Phuc H."/>
            <person name="Mago R."/>
            <person name="Raley C."/>
            <person name="Miller M.E."/>
            <person name="Silverstein K.A.T."/>
            <person name="Henningsen E."/>
            <person name="Hirsch C.D."/>
            <person name="Visser B."/>
            <person name="Pretorius Z.A."/>
            <person name="Steffenson B.J."/>
            <person name="Schwessinger B."/>
            <person name="Dodds P.N."/>
            <person name="Figueroa M."/>
        </authorList>
    </citation>
    <scope>NUCLEOTIDE SEQUENCE [LARGE SCALE GENOMIC DNA]</scope>
    <source>
        <strain evidence="1">21-0</strain>
    </source>
</reference>
<gene>
    <name evidence="1" type="ORF">PGT21_007451</name>
</gene>
<evidence type="ECO:0000313" key="1">
    <source>
        <dbReference type="EMBL" id="KAA1104018.1"/>
    </source>
</evidence>